<dbReference type="Proteomes" id="UP000566813">
    <property type="component" value="Unassembled WGS sequence"/>
</dbReference>
<evidence type="ECO:0000313" key="3">
    <source>
        <dbReference type="Proteomes" id="UP000566813"/>
    </source>
</evidence>
<keyword evidence="1" id="KW-0472">Membrane</keyword>
<keyword evidence="3" id="KW-1185">Reference proteome</keyword>
<reference evidence="2 3" key="1">
    <citation type="submission" date="2020-08" db="EMBL/GenBank/DDBJ databases">
        <title>The genome sequence of type strain Novosphingobium flavum NBRC 111647.</title>
        <authorList>
            <person name="Liu Y."/>
        </authorList>
    </citation>
    <scope>NUCLEOTIDE SEQUENCE [LARGE SCALE GENOMIC DNA]</scope>
    <source>
        <strain evidence="2 3">NBRC 111647</strain>
    </source>
</reference>
<dbReference type="AlphaFoldDB" id="A0A7X1FTA8"/>
<feature type="transmembrane region" description="Helical" evidence="1">
    <location>
        <begin position="94"/>
        <end position="114"/>
    </location>
</feature>
<dbReference type="EMBL" id="JACLAW010000010">
    <property type="protein sequence ID" value="MBC2666563.1"/>
    <property type="molecule type" value="Genomic_DNA"/>
</dbReference>
<feature type="transmembrane region" description="Helical" evidence="1">
    <location>
        <begin position="126"/>
        <end position="159"/>
    </location>
</feature>
<feature type="transmembrane region" description="Helical" evidence="1">
    <location>
        <begin position="171"/>
        <end position="198"/>
    </location>
</feature>
<evidence type="ECO:0000256" key="1">
    <source>
        <dbReference type="SAM" id="Phobius"/>
    </source>
</evidence>
<feature type="transmembrane region" description="Helical" evidence="1">
    <location>
        <begin position="293"/>
        <end position="317"/>
    </location>
</feature>
<keyword evidence="1" id="KW-0812">Transmembrane</keyword>
<comment type="caution">
    <text evidence="2">The sequence shown here is derived from an EMBL/GenBank/DDBJ whole genome shotgun (WGS) entry which is preliminary data.</text>
</comment>
<feature type="transmembrane region" description="Helical" evidence="1">
    <location>
        <begin position="20"/>
        <end position="37"/>
    </location>
</feature>
<sequence length="539" mass="56631">MNRHLPDDAIKPNAVMERWLLVLVPLCAALPLLLPPVPPLTDIGAHLGRLAVQLDRGADPRLAQWFTFHWALLPNLGTDLLAELLAPLFGLEPALRLIVVAIPALQALGVLLVSRAVHGRITPSALLAVPLAYGFVLQMGFINYALAVALGLLALALWIRLGAARRDGLRAALFVPIGLVLWVCHLAGWAVFCVLAAAQTYAALRSRRDMTGAALGTALALLPLALGPVLGLLSGAAGGAGAVEFSGVARKLAWLQTVVWDRWAIWDRLSATALIGLAAWFGISRWFEADRGLALGGAALTALFVVLPFGGAGSYYVDMRLVPVMLTIWLLAARPAPSAPDGLARALMLGALAFAGARLAGNAISLKLEGDHLARSLEVVGQIPRNARLVTLHALTCATADRPNAERRAHIGGYALARRHAFDNAQFIQPGGQLLRVHNPAAGAFENEAGTVLAAGNCGAPPLLTDVSARIPPAVDHLWVVGIGAETRLPGWKVAASSGDSVLYSRACGTLRNITESPDAAIACQPGSRVSGAIPLTHR</sequence>
<feature type="transmembrane region" description="Helical" evidence="1">
    <location>
        <begin position="219"/>
        <end position="243"/>
    </location>
</feature>
<accession>A0A7X1FTA8</accession>
<protein>
    <submittedName>
        <fullName evidence="2">GtrA family protein</fullName>
    </submittedName>
</protein>
<dbReference type="RefSeq" id="WP_185664861.1">
    <property type="nucleotide sequence ID" value="NZ_JACLAW010000010.1"/>
</dbReference>
<keyword evidence="1" id="KW-1133">Transmembrane helix</keyword>
<proteinExistence type="predicted"/>
<evidence type="ECO:0000313" key="2">
    <source>
        <dbReference type="EMBL" id="MBC2666563.1"/>
    </source>
</evidence>
<organism evidence="2 3">
    <name type="scientific">Novosphingobium flavum</name>
    <dbReference type="NCBI Taxonomy" id="1778672"/>
    <lineage>
        <taxon>Bacteria</taxon>
        <taxon>Pseudomonadati</taxon>
        <taxon>Pseudomonadota</taxon>
        <taxon>Alphaproteobacteria</taxon>
        <taxon>Sphingomonadales</taxon>
        <taxon>Sphingomonadaceae</taxon>
        <taxon>Novosphingobium</taxon>
    </lineage>
</organism>
<name>A0A7X1FTA8_9SPHN</name>
<feature type="transmembrane region" description="Helical" evidence="1">
    <location>
        <begin position="263"/>
        <end position="281"/>
    </location>
</feature>
<gene>
    <name evidence="2" type="ORF">H7F51_13645</name>
</gene>